<evidence type="ECO:0000313" key="4">
    <source>
        <dbReference type="RefSeq" id="XP_016934548.2"/>
    </source>
</evidence>
<feature type="transmembrane region" description="Helical" evidence="2">
    <location>
        <begin position="176"/>
        <end position="196"/>
    </location>
</feature>
<evidence type="ECO:0000256" key="2">
    <source>
        <dbReference type="SAM" id="Phobius"/>
    </source>
</evidence>
<evidence type="ECO:0000313" key="3">
    <source>
        <dbReference type="Proteomes" id="UP001652628"/>
    </source>
</evidence>
<feature type="region of interest" description="Disordered" evidence="1">
    <location>
        <begin position="119"/>
        <end position="141"/>
    </location>
</feature>
<keyword evidence="2" id="KW-1133">Transmembrane helix</keyword>
<feature type="compositionally biased region" description="Polar residues" evidence="1">
    <location>
        <begin position="122"/>
        <end position="132"/>
    </location>
</feature>
<name>A0AB39ZFX0_DROSZ</name>
<evidence type="ECO:0000256" key="1">
    <source>
        <dbReference type="SAM" id="MobiDB-lite"/>
    </source>
</evidence>
<keyword evidence="2" id="KW-0812">Transmembrane</keyword>
<sequence length="226" mass="24714">MIRATLLSKWNRSVAGSLITTWDYSTLKLLNGSAVHARAETLSPIRCFSVDGGNEGKPKNMPPGFVAPESPSSINAGILGSSSLGNNPENTTGKGVTISEVHSPPVSIVTSGGKLGRADPLDTNSIVRSQGTEKGCSNEDKKTEAQKKAAEAKEAAAKQLQDIMANMPSKQQTEKYFFRVVAFIYDLTYLTGTWLLNFIEHNVVRNASVQHYWKRFHEKMEQAKKD</sequence>
<proteinExistence type="predicted"/>
<protein>
    <submittedName>
        <fullName evidence="4">Uncharacterized protein</fullName>
    </submittedName>
</protein>
<dbReference type="RefSeq" id="XP_016934548.2">
    <property type="nucleotide sequence ID" value="XM_017079059.4"/>
</dbReference>
<accession>A0AB39ZFX0</accession>
<gene>
    <name evidence="4" type="primary">LOC108013288</name>
</gene>
<dbReference type="GeneID" id="108013288"/>
<dbReference type="Proteomes" id="UP001652628">
    <property type="component" value="Chromosome 3"/>
</dbReference>
<keyword evidence="3" id="KW-1185">Reference proteome</keyword>
<dbReference type="AlphaFoldDB" id="A0AB39ZFX0"/>
<organism evidence="3 4">
    <name type="scientific">Drosophila suzukii</name>
    <name type="common">Spotted-wing drosophila fruit fly</name>
    <dbReference type="NCBI Taxonomy" id="28584"/>
    <lineage>
        <taxon>Eukaryota</taxon>
        <taxon>Metazoa</taxon>
        <taxon>Ecdysozoa</taxon>
        <taxon>Arthropoda</taxon>
        <taxon>Hexapoda</taxon>
        <taxon>Insecta</taxon>
        <taxon>Pterygota</taxon>
        <taxon>Neoptera</taxon>
        <taxon>Endopterygota</taxon>
        <taxon>Diptera</taxon>
        <taxon>Brachycera</taxon>
        <taxon>Muscomorpha</taxon>
        <taxon>Ephydroidea</taxon>
        <taxon>Drosophilidae</taxon>
        <taxon>Drosophila</taxon>
        <taxon>Sophophora</taxon>
    </lineage>
</organism>
<keyword evidence="2" id="KW-0472">Membrane</keyword>
<reference evidence="4" key="1">
    <citation type="submission" date="2025-08" db="UniProtKB">
        <authorList>
            <consortium name="RefSeq"/>
        </authorList>
    </citation>
    <scope>IDENTIFICATION</scope>
</reference>